<organism evidence="1 2">
    <name type="scientific">Avena sativa</name>
    <name type="common">Oat</name>
    <dbReference type="NCBI Taxonomy" id="4498"/>
    <lineage>
        <taxon>Eukaryota</taxon>
        <taxon>Viridiplantae</taxon>
        <taxon>Streptophyta</taxon>
        <taxon>Embryophyta</taxon>
        <taxon>Tracheophyta</taxon>
        <taxon>Spermatophyta</taxon>
        <taxon>Magnoliopsida</taxon>
        <taxon>Liliopsida</taxon>
        <taxon>Poales</taxon>
        <taxon>Poaceae</taxon>
        <taxon>BOP clade</taxon>
        <taxon>Pooideae</taxon>
        <taxon>Poodae</taxon>
        <taxon>Poeae</taxon>
        <taxon>Poeae Chloroplast Group 1 (Aveneae type)</taxon>
        <taxon>Aveninae</taxon>
        <taxon>Avena</taxon>
    </lineage>
</organism>
<dbReference type="EnsemblPlants" id="AVESA.00010b.r2.4CG1284080.1">
    <property type="protein sequence ID" value="AVESA.00010b.r2.4CG1284080.1.CDS"/>
    <property type="gene ID" value="AVESA.00010b.r2.4CG1284080"/>
</dbReference>
<reference evidence="1" key="1">
    <citation type="submission" date="2021-05" db="EMBL/GenBank/DDBJ databases">
        <authorList>
            <person name="Scholz U."/>
            <person name="Mascher M."/>
            <person name="Fiebig A."/>
        </authorList>
    </citation>
    <scope>NUCLEOTIDE SEQUENCE [LARGE SCALE GENOMIC DNA]</scope>
</reference>
<dbReference type="Proteomes" id="UP001732700">
    <property type="component" value="Chromosome 4C"/>
</dbReference>
<protein>
    <submittedName>
        <fullName evidence="1">Uncharacterized protein</fullName>
    </submittedName>
</protein>
<accession>A0ACD5WVR9</accession>
<sequence length="947" mass="106130">MRTTAPFLPNPDLVKGKRERRQSKPQELAVAIRKWSPWRQAPLVLLLLAHRGHRASPRRPMPSCAKISSSRCVSVNGSVPCQIVCGIQYSTLDQAESCPIPNPPEWPTLLQVPRPEYRTIQDSSKKITGLPDASCRKSHSCPASIPFTGANESLSTSVMQNMFIYSPLTNLSDFTSTFSLLLGTDVPGTSTGFVESAFISSAPIYVLQSQCNPMDPVTVRTAIDAIHFQKEIKCVQGLPLWRNSSTTINEETFKGYRKGKTGEGIMEVAMDSDEKHFNVLAFYNSTYQKFSYIPRPLGLLRVSRSLNAVSNAYLQFLQGQGSGIKLLLEFTKEMPKQAIRLRIDFSSLVGPLFFEWVVALLFPVMLTYLVYEKQQKFRTMMKMHGLGNGPYWIIYYAYFLILSTVYLLLFVIFGSVIGLSFFKENDYSIQFVFFFSFINLQIVLSFLAAAFFSKVNTVSTIAYLYIFGSGLMSGSLIRNFIEGGKFPTHWITVLEIIPAFSLYRGLYELSQYAIRASETGNPGMRWSDLSDRTNGMRNVLIIIVVEWLVLLPVAYYLDHAAAVGHRSSPLSVIKRLLRKNRSWKMRAVNEVADNDVHVEMEKLDIIKERETVDQVVQQQNSGYAVVCDDLKKVYYGKDGNPDKYAVRGLSLALPYGECLGILGPNGAGKSSFISMMIGFAKPTSGNAFVQDFSIHTDMENIYNSMGVCPQNDMLWEMLTGREHLQFYGRLKSLNGRALDLAVEESLRSVNLLLGGSADKQVGKYSGGMKRRLSVAISLIGDAKVVYMDEPSTGLDPASRKSLWSAVKQAKKDRAIILTTHSMEEAEALCDRLCIMVDGRLQCIGRPQELRARYGGYYVLTMTTSSEFEREVENLVLKLSPNARKVYHLSGTQKYELSKQEVRIADVFMAMENLKNRVEVQAWGLADTTMEDVFVKVATGAQSSDQLS</sequence>
<name>A0ACD5WVR9_AVESA</name>
<keyword evidence="2" id="KW-1185">Reference proteome</keyword>
<proteinExistence type="predicted"/>
<evidence type="ECO:0000313" key="1">
    <source>
        <dbReference type="EnsemblPlants" id="AVESA.00010b.r2.4CG1284080.1.CDS"/>
    </source>
</evidence>
<reference evidence="1" key="2">
    <citation type="submission" date="2025-09" db="UniProtKB">
        <authorList>
            <consortium name="EnsemblPlants"/>
        </authorList>
    </citation>
    <scope>IDENTIFICATION</scope>
</reference>
<evidence type="ECO:0000313" key="2">
    <source>
        <dbReference type="Proteomes" id="UP001732700"/>
    </source>
</evidence>